<comment type="similarity">
    <text evidence="1">Belongs to the sigma-70 factor family. ECF subfamily.</text>
</comment>
<evidence type="ECO:0000259" key="6">
    <source>
        <dbReference type="Pfam" id="PF04542"/>
    </source>
</evidence>
<sequence length="172" mass="19637">MAETGRDFGRFYAEHYAGLCKQLYAYQGDHAEAQDLVQEAFTRAWLRWSVLSRYDDPAAWVRRVAWRLAVSRWRRARTALAFARRQREQYAPPPGPEHVTLVAALAVLPEKQRRAVVLHYVGDLSVAEIAEQEGAAIGTVKAWLHRGRTALAARLVEVEVDVYDGRYDDERA</sequence>
<dbReference type="CDD" id="cd06171">
    <property type="entry name" value="Sigma70_r4"/>
    <property type="match status" value="1"/>
</dbReference>
<name>A0ABN0UN53_9ACTN</name>
<dbReference type="EMBL" id="BAAAGX010000017">
    <property type="protein sequence ID" value="GAA0255908.1"/>
    <property type="molecule type" value="Genomic_DNA"/>
</dbReference>
<dbReference type="InterPro" id="IPR013324">
    <property type="entry name" value="RNA_pol_sigma_r3/r4-like"/>
</dbReference>
<dbReference type="InterPro" id="IPR036388">
    <property type="entry name" value="WH-like_DNA-bd_sf"/>
</dbReference>
<reference evidence="8 9" key="1">
    <citation type="journal article" date="2019" name="Int. J. Syst. Evol. Microbiol.">
        <title>The Global Catalogue of Microorganisms (GCM) 10K type strain sequencing project: providing services to taxonomists for standard genome sequencing and annotation.</title>
        <authorList>
            <consortium name="The Broad Institute Genomics Platform"/>
            <consortium name="The Broad Institute Genome Sequencing Center for Infectious Disease"/>
            <person name="Wu L."/>
            <person name="Ma J."/>
        </authorList>
    </citation>
    <scope>NUCLEOTIDE SEQUENCE [LARGE SCALE GENOMIC DNA]</scope>
    <source>
        <strain evidence="8 9">JCM 10425</strain>
    </source>
</reference>
<gene>
    <name evidence="8" type="ORF">GCM10009539_46410</name>
</gene>
<dbReference type="PANTHER" id="PTHR43133">
    <property type="entry name" value="RNA POLYMERASE ECF-TYPE SIGMA FACTO"/>
    <property type="match status" value="1"/>
</dbReference>
<feature type="domain" description="RNA polymerase sigma factor 70 region 4 type 2" evidence="7">
    <location>
        <begin position="101"/>
        <end position="151"/>
    </location>
</feature>
<dbReference type="Gene3D" id="1.10.10.10">
    <property type="entry name" value="Winged helix-like DNA-binding domain superfamily/Winged helix DNA-binding domain"/>
    <property type="match status" value="1"/>
</dbReference>
<dbReference type="InterPro" id="IPR014325">
    <property type="entry name" value="RNA_pol_sigma-E_actinobac"/>
</dbReference>
<proteinExistence type="inferred from homology"/>
<dbReference type="Gene3D" id="1.10.1740.10">
    <property type="match status" value="1"/>
</dbReference>
<dbReference type="InterPro" id="IPR014284">
    <property type="entry name" value="RNA_pol_sigma-70_dom"/>
</dbReference>
<dbReference type="Pfam" id="PF08281">
    <property type="entry name" value="Sigma70_r4_2"/>
    <property type="match status" value="1"/>
</dbReference>
<dbReference type="NCBIfam" id="TIGR02937">
    <property type="entry name" value="sigma70-ECF"/>
    <property type="match status" value="1"/>
</dbReference>
<comment type="caution">
    <text evidence="8">The sequence shown here is derived from an EMBL/GenBank/DDBJ whole genome shotgun (WGS) entry which is preliminary data.</text>
</comment>
<keyword evidence="5" id="KW-0804">Transcription</keyword>
<dbReference type="Pfam" id="PF04542">
    <property type="entry name" value="Sigma70_r2"/>
    <property type="match status" value="1"/>
</dbReference>
<evidence type="ECO:0000313" key="8">
    <source>
        <dbReference type="EMBL" id="GAA0255908.1"/>
    </source>
</evidence>
<dbReference type="Proteomes" id="UP001500967">
    <property type="component" value="Unassembled WGS sequence"/>
</dbReference>
<dbReference type="SUPFAM" id="SSF88946">
    <property type="entry name" value="Sigma2 domain of RNA polymerase sigma factors"/>
    <property type="match status" value="1"/>
</dbReference>
<evidence type="ECO:0000259" key="7">
    <source>
        <dbReference type="Pfam" id="PF08281"/>
    </source>
</evidence>
<keyword evidence="2" id="KW-0805">Transcription regulation</keyword>
<dbReference type="InterPro" id="IPR013249">
    <property type="entry name" value="RNA_pol_sigma70_r4_t2"/>
</dbReference>
<dbReference type="InterPro" id="IPR039425">
    <property type="entry name" value="RNA_pol_sigma-70-like"/>
</dbReference>
<keyword evidence="3" id="KW-0731">Sigma factor</keyword>
<organism evidence="8 9">
    <name type="scientific">Cryptosporangium japonicum</name>
    <dbReference type="NCBI Taxonomy" id="80872"/>
    <lineage>
        <taxon>Bacteria</taxon>
        <taxon>Bacillati</taxon>
        <taxon>Actinomycetota</taxon>
        <taxon>Actinomycetes</taxon>
        <taxon>Cryptosporangiales</taxon>
        <taxon>Cryptosporangiaceae</taxon>
        <taxon>Cryptosporangium</taxon>
    </lineage>
</organism>
<evidence type="ECO:0000313" key="9">
    <source>
        <dbReference type="Proteomes" id="UP001500967"/>
    </source>
</evidence>
<protein>
    <submittedName>
        <fullName evidence="8">SigE family RNA polymerase sigma factor</fullName>
    </submittedName>
</protein>
<dbReference type="RefSeq" id="WP_344650984.1">
    <property type="nucleotide sequence ID" value="NZ_BAAAGX010000017.1"/>
</dbReference>
<dbReference type="NCBIfam" id="TIGR02983">
    <property type="entry name" value="SigE-fam_strep"/>
    <property type="match status" value="1"/>
</dbReference>
<feature type="domain" description="RNA polymerase sigma-70 region 2" evidence="6">
    <location>
        <begin position="12"/>
        <end position="77"/>
    </location>
</feature>
<evidence type="ECO:0000256" key="5">
    <source>
        <dbReference type="ARBA" id="ARBA00023163"/>
    </source>
</evidence>
<evidence type="ECO:0000256" key="4">
    <source>
        <dbReference type="ARBA" id="ARBA00023125"/>
    </source>
</evidence>
<keyword evidence="4" id="KW-0238">DNA-binding</keyword>
<evidence type="ECO:0000256" key="1">
    <source>
        <dbReference type="ARBA" id="ARBA00010641"/>
    </source>
</evidence>
<dbReference type="SUPFAM" id="SSF88659">
    <property type="entry name" value="Sigma3 and sigma4 domains of RNA polymerase sigma factors"/>
    <property type="match status" value="1"/>
</dbReference>
<accession>A0ABN0UN53</accession>
<dbReference type="InterPro" id="IPR007627">
    <property type="entry name" value="RNA_pol_sigma70_r2"/>
</dbReference>
<evidence type="ECO:0000256" key="2">
    <source>
        <dbReference type="ARBA" id="ARBA00023015"/>
    </source>
</evidence>
<dbReference type="InterPro" id="IPR013325">
    <property type="entry name" value="RNA_pol_sigma_r2"/>
</dbReference>
<keyword evidence="9" id="KW-1185">Reference proteome</keyword>
<evidence type="ECO:0000256" key="3">
    <source>
        <dbReference type="ARBA" id="ARBA00023082"/>
    </source>
</evidence>
<dbReference type="PANTHER" id="PTHR43133:SF50">
    <property type="entry name" value="ECF RNA POLYMERASE SIGMA FACTOR SIGM"/>
    <property type="match status" value="1"/>
</dbReference>